<gene>
    <name evidence="1" type="ORF">OZSIB_1464</name>
</gene>
<dbReference type="InterPro" id="IPR003718">
    <property type="entry name" value="OsmC/Ohr_fam"/>
</dbReference>
<comment type="caution">
    <text evidence="1">The sequence shown here is derived from an EMBL/GenBank/DDBJ whole genome shotgun (WGS) entry which is preliminary data.</text>
</comment>
<organism evidence="1 2">
    <name type="scientific">Candidatus Ozemobacter sibiricus</name>
    <dbReference type="NCBI Taxonomy" id="2268124"/>
    <lineage>
        <taxon>Bacteria</taxon>
        <taxon>Candidatus Ozemobacteria</taxon>
        <taxon>Candidatus Ozemobacterales</taxon>
        <taxon>Candidatus Ozemobacteraceae</taxon>
        <taxon>Candidatus Ozemobacter</taxon>
    </lineage>
</organism>
<dbReference type="InterPro" id="IPR036102">
    <property type="entry name" value="OsmC/Ohrsf"/>
</dbReference>
<evidence type="ECO:0000313" key="2">
    <source>
        <dbReference type="Proteomes" id="UP000252355"/>
    </source>
</evidence>
<dbReference type="Gene3D" id="3.30.300.20">
    <property type="match status" value="1"/>
</dbReference>
<protein>
    <submittedName>
        <fullName evidence="1">Putative stress-induced protein OsmC</fullName>
    </submittedName>
</protein>
<name>A0A367ZLS4_9BACT</name>
<dbReference type="PANTHER" id="PTHR39624">
    <property type="entry name" value="PROTEIN INVOLVED IN RIMO-MEDIATED BETA-METHYLTHIOLATION OF RIBOSOMAL PROTEIN S12 YCAO"/>
    <property type="match status" value="1"/>
</dbReference>
<sequence>MGVPIRVIYQGDLHCEAVHGPSGSVLHTDAPLDNGGRGERFSPTDLVATALGSCVLTILGLLARQHGWPLEGTRIDLVKEMVTDPVRRIGRVTADVHFPAGLRFSAKDRLIIRRAAETCPVKHSLHPDVTVDLRFHFPDSSEPERNDR</sequence>
<accession>A0A367ZLS4</accession>
<evidence type="ECO:0000313" key="1">
    <source>
        <dbReference type="EMBL" id="RCK78362.1"/>
    </source>
</evidence>
<dbReference type="Proteomes" id="UP000252355">
    <property type="component" value="Unassembled WGS sequence"/>
</dbReference>
<proteinExistence type="predicted"/>
<dbReference type="SUPFAM" id="SSF82784">
    <property type="entry name" value="OsmC-like"/>
    <property type="match status" value="1"/>
</dbReference>
<dbReference type="InterPro" id="IPR015946">
    <property type="entry name" value="KH_dom-like_a/b"/>
</dbReference>
<dbReference type="EMBL" id="QOQW01000023">
    <property type="protein sequence ID" value="RCK78362.1"/>
    <property type="molecule type" value="Genomic_DNA"/>
</dbReference>
<dbReference type="PANTHER" id="PTHR39624:SF2">
    <property type="entry name" value="OSMC-LIKE PROTEIN"/>
    <property type="match status" value="1"/>
</dbReference>
<dbReference type="AlphaFoldDB" id="A0A367ZLS4"/>
<reference evidence="1 2" key="1">
    <citation type="submission" date="2018-05" db="EMBL/GenBank/DDBJ databases">
        <title>A metagenomic window into the 2 km-deep terrestrial subsurface aquifer revealed taxonomically and functionally diverse microbial community comprising novel uncultured bacterial lineages.</title>
        <authorList>
            <person name="Kadnikov V.V."/>
            <person name="Mardanov A.V."/>
            <person name="Beletsky A.V."/>
            <person name="Banks D."/>
            <person name="Pimenov N.V."/>
            <person name="Frank Y.A."/>
            <person name="Karnachuk O.V."/>
            <person name="Ravin N.V."/>
        </authorList>
    </citation>
    <scope>NUCLEOTIDE SEQUENCE [LARGE SCALE GENOMIC DNA]</scope>
    <source>
        <strain evidence="1">BY5</strain>
    </source>
</reference>
<dbReference type="Pfam" id="PF02566">
    <property type="entry name" value="OsmC"/>
    <property type="match status" value="1"/>
</dbReference>